<protein>
    <submittedName>
        <fullName evidence="3">Uncharacterized protein</fullName>
    </submittedName>
</protein>
<keyword evidence="2" id="KW-0472">Membrane</keyword>
<dbReference type="Proteomes" id="UP001165136">
    <property type="component" value="Unassembled WGS sequence"/>
</dbReference>
<dbReference type="AlphaFoldDB" id="A0A9W6R3F1"/>
<dbReference type="RefSeq" id="WP_285488614.1">
    <property type="nucleotide sequence ID" value="NZ_BSTI01000013.1"/>
</dbReference>
<name>A0A9W6R3F1_9PSEU</name>
<keyword evidence="2" id="KW-0812">Transmembrane</keyword>
<feature type="transmembrane region" description="Helical" evidence="2">
    <location>
        <begin position="107"/>
        <end position="129"/>
    </location>
</feature>
<evidence type="ECO:0000313" key="3">
    <source>
        <dbReference type="EMBL" id="GLY68794.1"/>
    </source>
</evidence>
<feature type="transmembrane region" description="Helical" evidence="2">
    <location>
        <begin position="46"/>
        <end position="62"/>
    </location>
</feature>
<feature type="transmembrane region" description="Helical" evidence="2">
    <location>
        <begin position="74"/>
        <end position="101"/>
    </location>
</feature>
<gene>
    <name evidence="3" type="ORF">Atai01_54130</name>
</gene>
<accession>A0A9W6R3F1</accession>
<feature type="compositionally biased region" description="Polar residues" evidence="1">
    <location>
        <begin position="158"/>
        <end position="170"/>
    </location>
</feature>
<organism evidence="3 4">
    <name type="scientific">Amycolatopsis taiwanensis</name>
    <dbReference type="NCBI Taxonomy" id="342230"/>
    <lineage>
        <taxon>Bacteria</taxon>
        <taxon>Bacillati</taxon>
        <taxon>Actinomycetota</taxon>
        <taxon>Actinomycetes</taxon>
        <taxon>Pseudonocardiales</taxon>
        <taxon>Pseudonocardiaceae</taxon>
        <taxon>Amycolatopsis</taxon>
    </lineage>
</organism>
<evidence type="ECO:0000256" key="1">
    <source>
        <dbReference type="SAM" id="MobiDB-lite"/>
    </source>
</evidence>
<dbReference type="EMBL" id="BSTI01000013">
    <property type="protein sequence ID" value="GLY68794.1"/>
    <property type="molecule type" value="Genomic_DNA"/>
</dbReference>
<sequence>MWNERTRRWAAAAGAAMVSALAVGVPTDVIDTPLFDRMTPVRWWEPPVLVLTAILAGLWVAIPRPTGDVRGRGGVLGAVTAVVFAVGCPVCNKIVVALLGASGALGLWAPVQPVLAILSLLALGAAVAVRWRRRACTPEACSVPEEATREASPDERTSSVSGPSPASTRR</sequence>
<keyword evidence="4" id="KW-1185">Reference proteome</keyword>
<feature type="region of interest" description="Disordered" evidence="1">
    <location>
        <begin position="142"/>
        <end position="170"/>
    </location>
</feature>
<proteinExistence type="predicted"/>
<evidence type="ECO:0000256" key="2">
    <source>
        <dbReference type="SAM" id="Phobius"/>
    </source>
</evidence>
<keyword evidence="2" id="KW-1133">Transmembrane helix</keyword>
<evidence type="ECO:0000313" key="4">
    <source>
        <dbReference type="Proteomes" id="UP001165136"/>
    </source>
</evidence>
<comment type="caution">
    <text evidence="3">The sequence shown here is derived from an EMBL/GenBank/DDBJ whole genome shotgun (WGS) entry which is preliminary data.</text>
</comment>
<feature type="compositionally biased region" description="Basic and acidic residues" evidence="1">
    <location>
        <begin position="146"/>
        <end position="157"/>
    </location>
</feature>
<reference evidence="3" key="1">
    <citation type="submission" date="2023-03" db="EMBL/GenBank/DDBJ databases">
        <title>Amycolatopsis taiwanensis NBRC 103393.</title>
        <authorList>
            <person name="Ichikawa N."/>
            <person name="Sato H."/>
            <person name="Tonouchi N."/>
        </authorList>
    </citation>
    <scope>NUCLEOTIDE SEQUENCE</scope>
    <source>
        <strain evidence="3">NBRC 103393</strain>
    </source>
</reference>